<name>A0A8J2WR80_9STRA</name>
<evidence type="ECO:0000313" key="3">
    <source>
        <dbReference type="Proteomes" id="UP000789595"/>
    </source>
</evidence>
<organism evidence="2 3">
    <name type="scientific">Pelagomonas calceolata</name>
    <dbReference type="NCBI Taxonomy" id="35677"/>
    <lineage>
        <taxon>Eukaryota</taxon>
        <taxon>Sar</taxon>
        <taxon>Stramenopiles</taxon>
        <taxon>Ochrophyta</taxon>
        <taxon>Pelagophyceae</taxon>
        <taxon>Pelagomonadales</taxon>
        <taxon>Pelagomonadaceae</taxon>
        <taxon>Pelagomonas</taxon>
    </lineage>
</organism>
<keyword evidence="1" id="KW-0472">Membrane</keyword>
<dbReference type="Proteomes" id="UP000789595">
    <property type="component" value="Unassembled WGS sequence"/>
</dbReference>
<proteinExistence type="predicted"/>
<feature type="non-terminal residue" evidence="2">
    <location>
        <position position="1"/>
    </location>
</feature>
<accession>A0A8J2WR80</accession>
<gene>
    <name evidence="2" type="ORF">PECAL_5P19940</name>
</gene>
<evidence type="ECO:0000313" key="2">
    <source>
        <dbReference type="EMBL" id="CAH0377450.1"/>
    </source>
</evidence>
<reference evidence="2" key="1">
    <citation type="submission" date="2021-11" db="EMBL/GenBank/DDBJ databases">
        <authorList>
            <consortium name="Genoscope - CEA"/>
            <person name="William W."/>
        </authorList>
    </citation>
    <scope>NUCLEOTIDE SEQUENCE</scope>
</reference>
<protein>
    <recommendedName>
        <fullName evidence="4">SAM domain-containing protein</fullName>
    </recommendedName>
</protein>
<keyword evidence="1" id="KW-0812">Transmembrane</keyword>
<comment type="caution">
    <text evidence="2">The sequence shown here is derived from an EMBL/GenBank/DDBJ whole genome shotgun (WGS) entry which is preliminary data.</text>
</comment>
<sequence length="142" mass="14549">GGADAAAAGGAAAGAVILLLALGGGMYVYRRRSSKAPAAAEDDVERAISKQLAVPDLLPLHELAPEDAAGWLRRQDLPGGVDGLCAAVIKRKIDGATLRDADDASLKELGATLGLRKAVLKLLRAEPPAPRRADEPPPPPPP</sequence>
<feature type="non-terminal residue" evidence="2">
    <location>
        <position position="142"/>
    </location>
</feature>
<keyword evidence="3" id="KW-1185">Reference proteome</keyword>
<keyword evidence="1" id="KW-1133">Transmembrane helix</keyword>
<evidence type="ECO:0008006" key="4">
    <source>
        <dbReference type="Google" id="ProtNLM"/>
    </source>
</evidence>
<evidence type="ECO:0000256" key="1">
    <source>
        <dbReference type="SAM" id="Phobius"/>
    </source>
</evidence>
<dbReference type="AlphaFoldDB" id="A0A8J2WR80"/>
<feature type="transmembrane region" description="Helical" evidence="1">
    <location>
        <begin position="6"/>
        <end position="29"/>
    </location>
</feature>
<dbReference type="EMBL" id="CAKKNE010000005">
    <property type="protein sequence ID" value="CAH0377450.1"/>
    <property type="molecule type" value="Genomic_DNA"/>
</dbReference>